<feature type="region of interest" description="Disordered" evidence="1">
    <location>
        <begin position="1"/>
        <end position="31"/>
    </location>
</feature>
<evidence type="ECO:0000313" key="3">
    <source>
        <dbReference type="Proteomes" id="UP000837857"/>
    </source>
</evidence>
<evidence type="ECO:0000313" key="2">
    <source>
        <dbReference type="EMBL" id="CAH2050857.1"/>
    </source>
</evidence>
<gene>
    <name evidence="2" type="ORF">IPOD504_LOCUS7728</name>
</gene>
<accession>A0ABN8IDE9</accession>
<feature type="non-terminal residue" evidence="2">
    <location>
        <position position="108"/>
    </location>
</feature>
<dbReference type="Proteomes" id="UP000837857">
    <property type="component" value="Chromosome 2"/>
</dbReference>
<dbReference type="EMBL" id="OW152814">
    <property type="protein sequence ID" value="CAH2050857.1"/>
    <property type="molecule type" value="Genomic_DNA"/>
</dbReference>
<name>A0ABN8IDE9_9NEOP</name>
<keyword evidence="3" id="KW-1185">Reference proteome</keyword>
<proteinExistence type="predicted"/>
<organism evidence="2 3">
    <name type="scientific">Iphiclides podalirius</name>
    <name type="common">scarce swallowtail</name>
    <dbReference type="NCBI Taxonomy" id="110791"/>
    <lineage>
        <taxon>Eukaryota</taxon>
        <taxon>Metazoa</taxon>
        <taxon>Ecdysozoa</taxon>
        <taxon>Arthropoda</taxon>
        <taxon>Hexapoda</taxon>
        <taxon>Insecta</taxon>
        <taxon>Pterygota</taxon>
        <taxon>Neoptera</taxon>
        <taxon>Endopterygota</taxon>
        <taxon>Lepidoptera</taxon>
        <taxon>Glossata</taxon>
        <taxon>Ditrysia</taxon>
        <taxon>Papilionoidea</taxon>
        <taxon>Papilionidae</taxon>
        <taxon>Papilioninae</taxon>
        <taxon>Iphiclides</taxon>
    </lineage>
</organism>
<reference evidence="2" key="1">
    <citation type="submission" date="2022-03" db="EMBL/GenBank/DDBJ databases">
        <authorList>
            <person name="Martin H S."/>
        </authorList>
    </citation>
    <scope>NUCLEOTIDE SEQUENCE</scope>
</reference>
<evidence type="ECO:0000256" key="1">
    <source>
        <dbReference type="SAM" id="MobiDB-lite"/>
    </source>
</evidence>
<protein>
    <submittedName>
        <fullName evidence="2">Uncharacterized protein</fullName>
    </submittedName>
</protein>
<sequence>MNGRVPRPEWQGRGVARSMRGTRQRSTHADRASRLWGIASKLFGGKPARGRFTSTARCRMVAAGARGTLSPQPPRARTAALPNLGFADAYASRLAAHPLQIYDFVAPG</sequence>